<protein>
    <recommendedName>
        <fullName evidence="3">Glycosyltransferase family 2 protein</fullName>
    </recommendedName>
</protein>
<keyword evidence="2" id="KW-1185">Reference proteome</keyword>
<comment type="caution">
    <text evidence="1">The sequence shown here is derived from an EMBL/GenBank/DDBJ whole genome shotgun (WGS) entry which is preliminary data.</text>
</comment>
<evidence type="ECO:0000313" key="1">
    <source>
        <dbReference type="EMBL" id="TBR81864.1"/>
    </source>
</evidence>
<accession>A0A4Q9JVL6</accession>
<name>A0A4Q9JVL6_9BACT</name>
<gene>
    <name evidence="1" type="ORF">DU473_02590</name>
</gene>
<reference evidence="1 2" key="1">
    <citation type="submission" date="2018-07" db="EMBL/GenBank/DDBJ databases">
        <title>Campylobacter zealandensis sp. nov., isolated from birds and water in New Zealand.</title>
        <authorList>
            <person name="Wilkinson D.A."/>
            <person name="Biggs P.J."/>
            <person name="French N.P."/>
            <person name="Midwinter A.C."/>
        </authorList>
    </citation>
    <scope>NUCLEOTIDE SEQUENCE [LARGE SCALE GENOMIC DNA]</scope>
    <source>
        <strain evidence="1 2">B423b</strain>
    </source>
</reference>
<sequence length="252" mass="29523">MIDNGIEHIIKDCGCFNSVQEIQNVNFKITKNTCVRYCDKNIPRKEFHHSAAVWDNRNNIIDEIGIIAFFLASPKGNYHTETIDFQALENENIIISKDYDFSYLIPPVKFYKEIIDEYCCLMDNKKSASFLKQIANLNHNLAKIKIHNHLSYKLGCIMIRNSKSLLGYIKMPFILMIVVLAHKEQNKTNHFLKELKNDLNKEIILKEKECFTYKLGAALIKASKTWYKGGYIRFLFMDLPRLKKEFKNKKVK</sequence>
<dbReference type="EMBL" id="QPGR01000003">
    <property type="protein sequence ID" value="TBR81864.1"/>
    <property type="molecule type" value="Genomic_DNA"/>
</dbReference>
<proteinExistence type="predicted"/>
<dbReference type="AlphaFoldDB" id="A0A4Q9JVL6"/>
<dbReference type="OrthoDB" id="5460665at2"/>
<evidence type="ECO:0000313" key="2">
    <source>
        <dbReference type="Proteomes" id="UP000292583"/>
    </source>
</evidence>
<evidence type="ECO:0008006" key="3">
    <source>
        <dbReference type="Google" id="ProtNLM"/>
    </source>
</evidence>
<dbReference type="Proteomes" id="UP000292583">
    <property type="component" value="Unassembled WGS sequence"/>
</dbReference>
<organism evidence="1 2">
    <name type="scientific">Campylobacter novaezeelandiae</name>
    <dbReference type="NCBI Taxonomy" id="2267891"/>
    <lineage>
        <taxon>Bacteria</taxon>
        <taxon>Pseudomonadati</taxon>
        <taxon>Campylobacterota</taxon>
        <taxon>Epsilonproteobacteria</taxon>
        <taxon>Campylobacterales</taxon>
        <taxon>Campylobacteraceae</taxon>
        <taxon>Campylobacter</taxon>
    </lineage>
</organism>